<reference evidence="10" key="1">
    <citation type="submission" date="2014-08" db="EMBL/GenBank/DDBJ databases">
        <authorList>
            <person name="Moulin L."/>
        </authorList>
    </citation>
    <scope>NUCLEOTIDE SEQUENCE [LARGE SCALE GENOMIC DNA]</scope>
</reference>
<feature type="transmembrane region" description="Helical" evidence="6">
    <location>
        <begin position="76"/>
        <end position="95"/>
    </location>
</feature>
<dbReference type="InterPro" id="IPR050638">
    <property type="entry name" value="AA-Vitamin_Transporters"/>
</dbReference>
<dbReference type="EMBL" id="CCMZ01000022">
    <property type="protein sequence ID" value="CDX19040.1"/>
    <property type="molecule type" value="Genomic_DNA"/>
</dbReference>
<feature type="transmembrane region" description="Helical" evidence="6">
    <location>
        <begin position="251"/>
        <end position="268"/>
    </location>
</feature>
<dbReference type="Pfam" id="PF00892">
    <property type="entry name" value="EamA"/>
    <property type="match status" value="2"/>
</dbReference>
<feature type="transmembrane region" description="Helical" evidence="6">
    <location>
        <begin position="132"/>
        <end position="149"/>
    </location>
</feature>
<accession>A0A090EVP4</accession>
<reference evidence="9 11" key="2">
    <citation type="submission" date="2014-08" db="EMBL/GenBank/DDBJ databases">
        <authorList>
            <person name="Moulin Lionel"/>
        </authorList>
    </citation>
    <scope>NUCLEOTIDE SEQUENCE [LARGE SCALE GENOMIC DNA]</scope>
</reference>
<proteinExistence type="inferred from homology"/>
<keyword evidence="3 6" id="KW-0812">Transmembrane</keyword>
<dbReference type="GO" id="GO:0016020">
    <property type="term" value="C:membrane"/>
    <property type="evidence" value="ECO:0007669"/>
    <property type="project" value="UniProtKB-SubCell"/>
</dbReference>
<feature type="domain" description="EamA" evidence="7">
    <location>
        <begin position="13"/>
        <end position="146"/>
    </location>
</feature>
<dbReference type="InterPro" id="IPR037185">
    <property type="entry name" value="EmrE-like"/>
</dbReference>
<evidence type="ECO:0000313" key="9">
    <source>
        <dbReference type="EMBL" id="CDX33406.1"/>
    </source>
</evidence>
<dbReference type="Proteomes" id="UP000045285">
    <property type="component" value="Unassembled WGS sequence"/>
</dbReference>
<dbReference type="GeneID" id="31889805"/>
<dbReference type="SUPFAM" id="SSF103481">
    <property type="entry name" value="Multidrug resistance efflux transporter EmrE"/>
    <property type="match status" value="2"/>
</dbReference>
<keyword evidence="10" id="KW-1185">Reference proteome</keyword>
<feature type="domain" description="EamA" evidence="7">
    <location>
        <begin position="158"/>
        <end position="289"/>
    </location>
</feature>
<dbReference type="PANTHER" id="PTHR32322:SF2">
    <property type="entry name" value="EAMA DOMAIN-CONTAINING PROTEIN"/>
    <property type="match status" value="1"/>
</dbReference>
<evidence type="ECO:0000313" key="10">
    <source>
        <dbReference type="Proteomes" id="UP000045285"/>
    </source>
</evidence>
<feature type="transmembrane region" description="Helical" evidence="6">
    <location>
        <begin position="12"/>
        <end position="33"/>
    </location>
</feature>
<dbReference type="AlphaFoldDB" id="A0A090EVP4"/>
<evidence type="ECO:0000256" key="1">
    <source>
        <dbReference type="ARBA" id="ARBA00004141"/>
    </source>
</evidence>
<evidence type="ECO:0000256" key="2">
    <source>
        <dbReference type="ARBA" id="ARBA00007362"/>
    </source>
</evidence>
<keyword evidence="5 6" id="KW-0472">Membrane</keyword>
<evidence type="ECO:0000256" key="6">
    <source>
        <dbReference type="SAM" id="Phobius"/>
    </source>
</evidence>
<feature type="transmembrane region" description="Helical" evidence="6">
    <location>
        <begin position="101"/>
        <end position="123"/>
    </location>
</feature>
<dbReference type="Proteomes" id="UP000046373">
    <property type="component" value="Unassembled WGS sequence"/>
</dbReference>
<dbReference type="InterPro" id="IPR000620">
    <property type="entry name" value="EamA_dom"/>
</dbReference>
<evidence type="ECO:0000256" key="5">
    <source>
        <dbReference type="ARBA" id="ARBA00023136"/>
    </source>
</evidence>
<name>A0A090EVP4_MESPL</name>
<feature type="transmembrane region" description="Helical" evidence="6">
    <location>
        <begin position="218"/>
        <end position="239"/>
    </location>
</feature>
<protein>
    <recommendedName>
        <fullName evidence="7">EamA domain-containing protein</fullName>
    </recommendedName>
</protein>
<evidence type="ECO:0000313" key="11">
    <source>
        <dbReference type="Proteomes" id="UP000046373"/>
    </source>
</evidence>
<dbReference type="PANTHER" id="PTHR32322">
    <property type="entry name" value="INNER MEMBRANE TRANSPORTER"/>
    <property type="match status" value="1"/>
</dbReference>
<keyword evidence="4 6" id="KW-1133">Transmembrane helix</keyword>
<gene>
    <name evidence="8" type="ORF">MPL3356_290099</name>
    <name evidence="9" type="ORF">MPLDJ20_150532</name>
</gene>
<organism evidence="9 11">
    <name type="scientific">Mesorhizobium plurifarium</name>
    <dbReference type="NCBI Taxonomy" id="69974"/>
    <lineage>
        <taxon>Bacteria</taxon>
        <taxon>Pseudomonadati</taxon>
        <taxon>Pseudomonadota</taxon>
        <taxon>Alphaproteobacteria</taxon>
        <taxon>Hyphomicrobiales</taxon>
        <taxon>Phyllobacteriaceae</taxon>
        <taxon>Mesorhizobium</taxon>
    </lineage>
</organism>
<feature type="transmembrane region" description="Helical" evidence="6">
    <location>
        <begin position="155"/>
        <end position="176"/>
    </location>
</feature>
<feature type="transmembrane region" description="Helical" evidence="6">
    <location>
        <begin position="188"/>
        <end position="206"/>
    </location>
</feature>
<feature type="transmembrane region" description="Helical" evidence="6">
    <location>
        <begin position="274"/>
        <end position="292"/>
    </location>
</feature>
<evidence type="ECO:0000256" key="4">
    <source>
        <dbReference type="ARBA" id="ARBA00022989"/>
    </source>
</evidence>
<evidence type="ECO:0000313" key="8">
    <source>
        <dbReference type="EMBL" id="CDX19040.1"/>
    </source>
</evidence>
<comment type="similarity">
    <text evidence="2">Belongs to the EamA transporter family.</text>
</comment>
<evidence type="ECO:0000256" key="3">
    <source>
        <dbReference type="ARBA" id="ARBA00022692"/>
    </source>
</evidence>
<feature type="transmembrane region" description="Helical" evidence="6">
    <location>
        <begin position="45"/>
        <end position="64"/>
    </location>
</feature>
<dbReference type="EMBL" id="CCNB01000007">
    <property type="protein sequence ID" value="CDX33406.1"/>
    <property type="molecule type" value="Genomic_DNA"/>
</dbReference>
<evidence type="ECO:0000259" key="7">
    <source>
        <dbReference type="Pfam" id="PF00892"/>
    </source>
</evidence>
<comment type="subcellular location">
    <subcellularLocation>
        <location evidence="1">Membrane</location>
        <topology evidence="1">Multi-pass membrane protein</topology>
    </subcellularLocation>
</comment>
<sequence length="309" mass="31849">MADTRDSGNSGLAIIAGLTMIGIYAIQFVAARFSLREHLTATDLAALRFGGAGAVFLPIVWRGGFASMRALGWRRALALAALAGLPYPLIINWGLTHAPAAHAAALCPASIVFFSFLLSRVVFNDGASRQRTIGVLAIIAGLSLFVAPARDGTGGVLFGDMLFIGSGLMFSAYAVLVRRWRADPVTATAAVALLSCLPLPALYLFAPSHIHAAAATEIISQIVVQGILAGAAAMFLYTYVVRQLGPQTASLFLPGIPIATVVVGMAVLGETPMAIQFAAIAIMAAGMGLSAIGGRIASKRLDAAAQAGS</sequence>